<evidence type="ECO:0000313" key="11">
    <source>
        <dbReference type="Proteomes" id="UP000235682"/>
    </source>
</evidence>
<proteinExistence type="inferred from homology"/>
<keyword evidence="11" id="KW-1185">Reference proteome</keyword>
<sequence length="295" mass="32467">MIQWDIVRSYSFLLIALATFLLASSTGMIGTISVLKRQSLIGDAIGHAAYPGIILGFMWALTKSPLALLTGAMLTGSVAFLLIQLIHHYSKLDLDAILAIVLSTFFGLGMVFKSWIQGHPIYATQSQSGLNNYIFGQAAYIMEQDVAVILCVSALTLMLFGIFYKEIKVFVFDEIYAKTLGISSSFIYFLTMIMTMSLIGVGLKLVGTILVASLLIFPTVIARQWSDRFHRVILIAGLFGGLSAVVGTYFSTAYRGLSTGPMIIVMMAVFSFISFIFAPRGLIARHLRKRKEQLQ</sequence>
<keyword evidence="4" id="KW-1003">Cell membrane</keyword>
<dbReference type="GO" id="GO:0010043">
    <property type="term" value="P:response to zinc ion"/>
    <property type="evidence" value="ECO:0007669"/>
    <property type="project" value="TreeGrafter"/>
</dbReference>
<dbReference type="Proteomes" id="UP000235682">
    <property type="component" value="Unassembled WGS sequence"/>
</dbReference>
<feature type="transmembrane region" description="Helical" evidence="9">
    <location>
        <begin position="97"/>
        <end position="116"/>
    </location>
</feature>
<evidence type="ECO:0000256" key="8">
    <source>
        <dbReference type="RuleBase" id="RU003943"/>
    </source>
</evidence>
<comment type="similarity">
    <text evidence="2 8">Belongs to the ABC-3 integral membrane protein family.</text>
</comment>
<dbReference type="InterPro" id="IPR001626">
    <property type="entry name" value="ABC_TroCD"/>
</dbReference>
<dbReference type="RefSeq" id="WP_092086955.1">
    <property type="nucleotide sequence ID" value="NZ_FNEL01000081.1"/>
</dbReference>
<feature type="transmembrane region" description="Helical" evidence="9">
    <location>
        <begin position="146"/>
        <end position="164"/>
    </location>
</feature>
<dbReference type="OrthoDB" id="9788905at2"/>
<evidence type="ECO:0000256" key="3">
    <source>
        <dbReference type="ARBA" id="ARBA00022448"/>
    </source>
</evidence>
<reference evidence="10 11" key="1">
    <citation type="submission" date="2017-09" db="EMBL/GenBank/DDBJ databases">
        <title>Bacterial strain isolated from the female urinary microbiota.</title>
        <authorList>
            <person name="Thomas-White K."/>
            <person name="Kumar N."/>
            <person name="Forster S."/>
            <person name="Putonti C."/>
            <person name="Lawley T."/>
            <person name="Wolfe A.J."/>
        </authorList>
    </citation>
    <scope>NUCLEOTIDE SEQUENCE [LARGE SCALE GENOMIC DNA]</scope>
    <source>
        <strain evidence="10 11">UMB0852</strain>
    </source>
</reference>
<feature type="transmembrane region" description="Helical" evidence="9">
    <location>
        <begin position="205"/>
        <end position="225"/>
    </location>
</feature>
<dbReference type="CDD" id="cd06550">
    <property type="entry name" value="TM_ABC_iron-siderophores_like"/>
    <property type="match status" value="1"/>
</dbReference>
<evidence type="ECO:0000256" key="7">
    <source>
        <dbReference type="ARBA" id="ARBA00023136"/>
    </source>
</evidence>
<feature type="transmembrane region" description="Helical" evidence="9">
    <location>
        <begin position="12"/>
        <end position="35"/>
    </location>
</feature>
<keyword evidence="6 9" id="KW-1133">Transmembrane helix</keyword>
<evidence type="ECO:0000256" key="9">
    <source>
        <dbReference type="SAM" id="Phobius"/>
    </source>
</evidence>
<dbReference type="EMBL" id="PNHE01000001">
    <property type="protein sequence ID" value="PMC59143.1"/>
    <property type="molecule type" value="Genomic_DNA"/>
</dbReference>
<feature type="transmembrane region" description="Helical" evidence="9">
    <location>
        <begin position="40"/>
        <end position="60"/>
    </location>
</feature>
<comment type="caution">
    <text evidence="10">The sequence shown here is derived from an EMBL/GenBank/DDBJ whole genome shotgun (WGS) entry which is preliminary data.</text>
</comment>
<dbReference type="AlphaFoldDB" id="A0A1G8PPU4"/>
<evidence type="ECO:0000313" key="10">
    <source>
        <dbReference type="EMBL" id="PMC59143.1"/>
    </source>
</evidence>
<dbReference type="SUPFAM" id="SSF81345">
    <property type="entry name" value="ABC transporter involved in vitamin B12 uptake, BtuC"/>
    <property type="match status" value="1"/>
</dbReference>
<protein>
    <submittedName>
        <fullName evidence="10">Zinc ABC transporter permease</fullName>
    </submittedName>
</protein>
<accession>A0A1G8PPU4</accession>
<dbReference type="PANTHER" id="PTHR30477:SF3">
    <property type="entry name" value="METAL TRANSPORT SYSTEM MEMBRANE PROTEIN CT_069-RELATED"/>
    <property type="match status" value="1"/>
</dbReference>
<dbReference type="InterPro" id="IPR037294">
    <property type="entry name" value="ABC_BtuC-like"/>
</dbReference>
<dbReference type="Pfam" id="PF00950">
    <property type="entry name" value="ABC-3"/>
    <property type="match status" value="1"/>
</dbReference>
<feature type="transmembrane region" description="Helical" evidence="9">
    <location>
        <begin position="262"/>
        <end position="283"/>
    </location>
</feature>
<evidence type="ECO:0000256" key="6">
    <source>
        <dbReference type="ARBA" id="ARBA00022989"/>
    </source>
</evidence>
<comment type="subcellular location">
    <subcellularLocation>
        <location evidence="1 8">Cell membrane</location>
        <topology evidence="1 8">Multi-pass membrane protein</topology>
    </subcellularLocation>
</comment>
<keyword evidence="5 8" id="KW-0812">Transmembrane</keyword>
<evidence type="ECO:0000256" key="2">
    <source>
        <dbReference type="ARBA" id="ARBA00008034"/>
    </source>
</evidence>
<evidence type="ECO:0000256" key="1">
    <source>
        <dbReference type="ARBA" id="ARBA00004651"/>
    </source>
</evidence>
<evidence type="ECO:0000256" key="4">
    <source>
        <dbReference type="ARBA" id="ARBA00022475"/>
    </source>
</evidence>
<dbReference type="STRING" id="84521.SAMN04487994_10812"/>
<feature type="transmembrane region" description="Helical" evidence="9">
    <location>
        <begin position="232"/>
        <end position="250"/>
    </location>
</feature>
<dbReference type="Gene3D" id="1.10.3470.10">
    <property type="entry name" value="ABC transporter involved in vitamin B12 uptake, BtuC"/>
    <property type="match status" value="1"/>
</dbReference>
<keyword evidence="7 9" id="KW-0472">Membrane</keyword>
<name>A0A1G8PPU4_9LACT</name>
<dbReference type="GO" id="GO:0043190">
    <property type="term" value="C:ATP-binding cassette (ABC) transporter complex"/>
    <property type="evidence" value="ECO:0007669"/>
    <property type="project" value="InterPro"/>
</dbReference>
<gene>
    <name evidence="10" type="ORF">CJ205_00095</name>
</gene>
<organism evidence="10 11">
    <name type="scientific">Dolosicoccus paucivorans</name>
    <dbReference type="NCBI Taxonomy" id="84521"/>
    <lineage>
        <taxon>Bacteria</taxon>
        <taxon>Bacillati</taxon>
        <taxon>Bacillota</taxon>
        <taxon>Bacilli</taxon>
        <taxon>Lactobacillales</taxon>
        <taxon>Aerococcaceae</taxon>
        <taxon>Dolosicoccus</taxon>
    </lineage>
</organism>
<dbReference type="GO" id="GO:0055085">
    <property type="term" value="P:transmembrane transport"/>
    <property type="evidence" value="ECO:0007669"/>
    <property type="project" value="InterPro"/>
</dbReference>
<keyword evidence="3 8" id="KW-0813">Transport</keyword>
<evidence type="ECO:0000256" key="5">
    <source>
        <dbReference type="ARBA" id="ARBA00022692"/>
    </source>
</evidence>
<dbReference type="PANTHER" id="PTHR30477">
    <property type="entry name" value="ABC-TRANSPORTER METAL-BINDING PROTEIN"/>
    <property type="match status" value="1"/>
</dbReference>
<feature type="transmembrane region" description="Helical" evidence="9">
    <location>
        <begin position="66"/>
        <end position="85"/>
    </location>
</feature>